<accession>A0A7J3JS25</accession>
<proteinExistence type="predicted"/>
<gene>
    <name evidence="1" type="ORF">ENT87_01530</name>
    <name evidence="2" type="ORF">ENU30_07330</name>
</gene>
<name>A0A7J3JS25_9CREN</name>
<organism evidence="2">
    <name type="scientific">Ignisphaera aggregans</name>
    <dbReference type="NCBI Taxonomy" id="334771"/>
    <lineage>
        <taxon>Archaea</taxon>
        <taxon>Thermoproteota</taxon>
        <taxon>Thermoprotei</taxon>
        <taxon>Desulfurococcales</taxon>
        <taxon>Desulfurococcaceae</taxon>
        <taxon>Ignisphaera</taxon>
    </lineage>
</organism>
<evidence type="ECO:0000313" key="1">
    <source>
        <dbReference type="EMBL" id="HGN36221.1"/>
    </source>
</evidence>
<comment type="caution">
    <text evidence="2">The sequence shown here is derived from an EMBL/GenBank/DDBJ whole genome shotgun (WGS) entry which is preliminary data.</text>
</comment>
<dbReference type="EMBL" id="DTBZ01000137">
    <property type="protein sequence ID" value="HGQ18765.1"/>
    <property type="molecule type" value="Genomic_DNA"/>
</dbReference>
<evidence type="ECO:0000313" key="2">
    <source>
        <dbReference type="EMBL" id="HGQ18765.1"/>
    </source>
</evidence>
<reference evidence="2" key="1">
    <citation type="journal article" date="2020" name="mSystems">
        <title>Genome- and Community-Level Interaction Insights into Carbon Utilization and Element Cycling Functions of Hydrothermarchaeota in Hydrothermal Sediment.</title>
        <authorList>
            <person name="Zhou Z."/>
            <person name="Liu Y."/>
            <person name="Xu W."/>
            <person name="Pan J."/>
            <person name="Luo Z.H."/>
            <person name="Li M."/>
        </authorList>
    </citation>
    <scope>NUCLEOTIDE SEQUENCE [LARGE SCALE GENOMIC DNA]</scope>
    <source>
        <strain evidence="1">SpSt-618</strain>
        <strain evidence="2">SpSt-657</strain>
    </source>
</reference>
<dbReference type="EMBL" id="DTAI01000050">
    <property type="protein sequence ID" value="HGN36221.1"/>
    <property type="molecule type" value="Genomic_DNA"/>
</dbReference>
<dbReference type="AlphaFoldDB" id="A0A7J3JS25"/>
<protein>
    <submittedName>
        <fullName evidence="2">Uncharacterized protein</fullName>
    </submittedName>
</protein>
<sequence length="137" mass="15815">MESATRLSDEEVLVYNIIKQETRVSGGILQSKLRERDELRSIQSRRLYTIVNKLARANLIKRIAINDNGQTAYLLQAIDQRNQIGEQRISIPDSEIFAIPCNGCRNLYMCGEGRVYNPLKCPYLTRFLMERAYTVKT</sequence>